<reference evidence="6 7" key="1">
    <citation type="journal article" date="2018" name="IMA Fungus">
        <title>IMA Genome-F 9: Draft genome sequence of Annulohypoxylon stygium, Aspergillus mulundensis, Berkeleyomyces basicola (syn. Thielaviopsis basicola), Ceratocystis smalleyi, two Cercospora beticola strains, Coleophoma cylindrospora, Fusarium fracticaudum, Phialophora cf. hyalina, and Morchella septimelata.</title>
        <authorList>
            <person name="Wingfield B.D."/>
            <person name="Bills G.F."/>
            <person name="Dong Y."/>
            <person name="Huang W."/>
            <person name="Nel W.J."/>
            <person name="Swalarsk-Parry B.S."/>
            <person name="Vaghefi N."/>
            <person name="Wilken P.M."/>
            <person name="An Z."/>
            <person name="de Beer Z.W."/>
            <person name="De Vos L."/>
            <person name="Chen L."/>
            <person name="Duong T.A."/>
            <person name="Gao Y."/>
            <person name="Hammerbacher A."/>
            <person name="Kikkert J.R."/>
            <person name="Li Y."/>
            <person name="Li H."/>
            <person name="Li K."/>
            <person name="Li Q."/>
            <person name="Liu X."/>
            <person name="Ma X."/>
            <person name="Naidoo K."/>
            <person name="Pethybridge S.J."/>
            <person name="Sun J."/>
            <person name="Steenkamp E.T."/>
            <person name="van der Nest M.A."/>
            <person name="van Wyk S."/>
            <person name="Wingfield M.J."/>
            <person name="Xiong C."/>
            <person name="Yue Q."/>
            <person name="Zhang X."/>
        </authorList>
    </citation>
    <scope>NUCLEOTIDE SEQUENCE [LARGE SCALE GENOMIC DNA]</scope>
    <source>
        <strain evidence="6 7">BP 5553</strain>
    </source>
</reference>
<evidence type="ECO:0000256" key="4">
    <source>
        <dbReference type="ARBA" id="ARBA00023295"/>
    </source>
</evidence>
<dbReference type="GeneID" id="43600061"/>
<name>A0A370TIU6_9HELO</name>
<organism evidence="6 7">
    <name type="scientific">Venustampulla echinocandica</name>
    <dbReference type="NCBI Taxonomy" id="2656787"/>
    <lineage>
        <taxon>Eukaryota</taxon>
        <taxon>Fungi</taxon>
        <taxon>Dikarya</taxon>
        <taxon>Ascomycota</taxon>
        <taxon>Pezizomycotina</taxon>
        <taxon>Leotiomycetes</taxon>
        <taxon>Helotiales</taxon>
        <taxon>Pleuroascaceae</taxon>
        <taxon>Venustampulla</taxon>
    </lineage>
</organism>
<dbReference type="PROSITE" id="PS51186">
    <property type="entry name" value="GNAT"/>
    <property type="match status" value="1"/>
</dbReference>
<dbReference type="Gene3D" id="3.20.20.300">
    <property type="entry name" value="Glycoside hydrolase, family 3, N-terminal domain"/>
    <property type="match status" value="1"/>
</dbReference>
<protein>
    <recommendedName>
        <fullName evidence="5">N-acetyltransferase domain-containing protein</fullName>
    </recommendedName>
</protein>
<feature type="domain" description="N-acetyltransferase" evidence="5">
    <location>
        <begin position="731"/>
        <end position="876"/>
    </location>
</feature>
<dbReference type="CDD" id="cd04301">
    <property type="entry name" value="NAT_SF"/>
    <property type="match status" value="2"/>
</dbReference>
<sequence length="876" mass="95197">MAAITNTTAPWSDEELKAKVGQLFIVGFYGHAPSEDIKTLITTHKVGTVILFSRNIQSGTQLLELTNSLQEIAKSAGHIQDLFIGIDQENGLVTRIQPPIATQLPGAMALGATKDPANAYKVALATAEMLKGFGINMNYAPIADINSEPKNPVIGVRSPSDDPETVGRFVSAHVKGLQDGGVVPCVKHFPGHGDTATDSHYGLPVISKSKDLLETCELVPFRRAVVKGVDAVMTAHITMPGIGKSKPTEENPSQSLPASLNPDALNILRKDMKYNGLIVSDCLQMEGVAAPYGTERAAVMALKAGTDCAMICHTMAAQVGAIELVVQAVKSGELSQERIQASVERVHRLKSKYLDSGAATITLTPTDLKSRNQRHADLASEVYGKSTTIVRAEPGIIPLTSNPTANIVFVRPAKIPSGGGILDFEVGEGAATDTDPLVHYIDLLQARNPSVTEVRFYDGIPLTQVAEQAIAEAEFVILATGNADLSSYQKEFGLSLGKRLGKKMIAVATCNPYDFLDEVGEVKNYVTIYEPTVEAFESAVDVMFGAIKPSGILPVGTRSPPNMGIRAVTSSDKDVDKIWSLWQEIFTKWPIQRQRLAEILYKPGWKHYLHDNGFCLAYSVGDGHARISVVGVLPGFRGKGLGTAFVRMAHAELKIVASQHGQSGLESFGIGSVFPRFWPGIPIDVPQVDKEFFLHRGFRGPTGPTSRDLFRDITSDVAPPDVVDRVSKLPFKFTPWSPALEEECMTKQRANFKCTGWVQAYERLAAANQHHEVMVAFDENGAQVGWTLMCSPSAIISQELAFLPLMPAKEKTGLIACVGVDESTRGKGLGLALLIKAMENMRERGIEGVLIDWVVIRGFYERLGFEAHFEYENYDW</sequence>
<dbReference type="InterPro" id="IPR036962">
    <property type="entry name" value="Glyco_hydro_3_N_sf"/>
</dbReference>
<dbReference type="SUPFAM" id="SSF55729">
    <property type="entry name" value="Acyl-CoA N-acyltransferases (Nat)"/>
    <property type="match status" value="1"/>
</dbReference>
<dbReference type="GO" id="GO:0009254">
    <property type="term" value="P:peptidoglycan turnover"/>
    <property type="evidence" value="ECO:0007669"/>
    <property type="project" value="TreeGrafter"/>
</dbReference>
<dbReference type="InterPro" id="IPR016181">
    <property type="entry name" value="Acyl_CoA_acyltransferase"/>
</dbReference>
<dbReference type="InterPro" id="IPR017853">
    <property type="entry name" value="GH"/>
</dbReference>
<evidence type="ECO:0000256" key="3">
    <source>
        <dbReference type="ARBA" id="ARBA00023180"/>
    </source>
</evidence>
<dbReference type="InterPro" id="IPR036881">
    <property type="entry name" value="Glyco_hydro_3_C_sf"/>
</dbReference>
<dbReference type="PANTHER" id="PTHR30480:SF16">
    <property type="entry name" value="GLYCOSIDE HYDROLASE FAMILY 3 DOMAIN PROTEIN"/>
    <property type="match status" value="1"/>
</dbReference>
<dbReference type="Pfam" id="PF00933">
    <property type="entry name" value="Glyco_hydro_3"/>
    <property type="match status" value="1"/>
</dbReference>
<evidence type="ECO:0000256" key="1">
    <source>
        <dbReference type="ARBA" id="ARBA00005336"/>
    </source>
</evidence>
<dbReference type="EMBL" id="NPIC01000006">
    <property type="protein sequence ID" value="RDL35281.1"/>
    <property type="molecule type" value="Genomic_DNA"/>
</dbReference>
<proteinExistence type="inferred from homology"/>
<evidence type="ECO:0000313" key="6">
    <source>
        <dbReference type="EMBL" id="RDL35281.1"/>
    </source>
</evidence>
<dbReference type="GO" id="GO:0005975">
    <property type="term" value="P:carbohydrate metabolic process"/>
    <property type="evidence" value="ECO:0007669"/>
    <property type="project" value="InterPro"/>
</dbReference>
<dbReference type="InterPro" id="IPR050226">
    <property type="entry name" value="NagZ_Beta-hexosaminidase"/>
</dbReference>
<dbReference type="STRING" id="2656787.A0A370TIU6"/>
<comment type="caution">
    <text evidence="6">The sequence shown here is derived from an EMBL/GenBank/DDBJ whole genome shotgun (WGS) entry which is preliminary data.</text>
</comment>
<keyword evidence="7" id="KW-1185">Reference proteome</keyword>
<dbReference type="Proteomes" id="UP000254866">
    <property type="component" value="Unassembled WGS sequence"/>
</dbReference>
<gene>
    <name evidence="6" type="ORF">BP5553_07212</name>
</gene>
<dbReference type="RefSeq" id="XP_031868104.1">
    <property type="nucleotide sequence ID" value="XM_032015835.1"/>
</dbReference>
<dbReference type="PANTHER" id="PTHR30480">
    <property type="entry name" value="BETA-HEXOSAMINIDASE-RELATED"/>
    <property type="match status" value="1"/>
</dbReference>
<evidence type="ECO:0000313" key="7">
    <source>
        <dbReference type="Proteomes" id="UP000254866"/>
    </source>
</evidence>
<dbReference type="GO" id="GO:0004553">
    <property type="term" value="F:hydrolase activity, hydrolyzing O-glycosyl compounds"/>
    <property type="evidence" value="ECO:0007669"/>
    <property type="project" value="InterPro"/>
</dbReference>
<dbReference type="InterPro" id="IPR001764">
    <property type="entry name" value="Glyco_hydro_3_N"/>
</dbReference>
<keyword evidence="4" id="KW-0326">Glycosidase</keyword>
<evidence type="ECO:0000256" key="2">
    <source>
        <dbReference type="ARBA" id="ARBA00022801"/>
    </source>
</evidence>
<keyword evidence="2" id="KW-0378">Hydrolase</keyword>
<dbReference type="Gene3D" id="3.40.630.30">
    <property type="match status" value="2"/>
</dbReference>
<dbReference type="InterPro" id="IPR000182">
    <property type="entry name" value="GNAT_dom"/>
</dbReference>
<dbReference type="GO" id="GO:0016747">
    <property type="term" value="F:acyltransferase activity, transferring groups other than amino-acyl groups"/>
    <property type="evidence" value="ECO:0007669"/>
    <property type="project" value="InterPro"/>
</dbReference>
<dbReference type="AlphaFoldDB" id="A0A370TIU6"/>
<dbReference type="SUPFAM" id="SSF51445">
    <property type="entry name" value="(Trans)glycosidases"/>
    <property type="match status" value="1"/>
</dbReference>
<evidence type="ECO:0000259" key="5">
    <source>
        <dbReference type="PROSITE" id="PS51186"/>
    </source>
</evidence>
<dbReference type="Gene3D" id="3.40.50.1700">
    <property type="entry name" value="Glycoside hydrolase family 3 C-terminal domain"/>
    <property type="match status" value="1"/>
</dbReference>
<dbReference type="OrthoDB" id="4215304at2759"/>
<accession>A0A370TIU6</accession>
<dbReference type="Pfam" id="PF00583">
    <property type="entry name" value="Acetyltransf_1"/>
    <property type="match status" value="1"/>
</dbReference>
<comment type="similarity">
    <text evidence="1">Belongs to the glycosyl hydrolase 3 family.</text>
</comment>
<keyword evidence="3" id="KW-0325">Glycoprotein</keyword>